<dbReference type="OrthoDB" id="5187023at2"/>
<sequence length="162" mass="16327">MTADQDWMIDSLARVSGVRHVVLCSRDGLVIARSASLARDESERLAATCTSLLSVSRSVAGTYGTGGRALYQVMAQYEGGVLFLRGAAEGTCLGVLTQGVIDPALIGQEMQRLVLRYGETALRTPLRDIPAGGFAPAPGASGTGTAGTGTAGTGGAAAGPGA</sequence>
<dbReference type="EMBL" id="RFFG01000079">
    <property type="protein sequence ID" value="RMI38780.1"/>
    <property type="molecule type" value="Genomic_DNA"/>
</dbReference>
<protein>
    <submittedName>
        <fullName evidence="3">Roadblock/LC7 domain-containing protein</fullName>
    </submittedName>
</protein>
<dbReference type="RefSeq" id="WP_122198165.1">
    <property type="nucleotide sequence ID" value="NZ_JBHSKC010000006.1"/>
</dbReference>
<keyword evidence="4" id="KW-1185">Reference proteome</keyword>
<dbReference type="SUPFAM" id="SSF103196">
    <property type="entry name" value="Roadblock/LC7 domain"/>
    <property type="match status" value="1"/>
</dbReference>
<evidence type="ECO:0000313" key="3">
    <source>
        <dbReference type="EMBL" id="RMI38780.1"/>
    </source>
</evidence>
<organism evidence="3 4">
    <name type="scientific">Actinomadura harenae</name>
    <dbReference type="NCBI Taxonomy" id="2483351"/>
    <lineage>
        <taxon>Bacteria</taxon>
        <taxon>Bacillati</taxon>
        <taxon>Actinomycetota</taxon>
        <taxon>Actinomycetes</taxon>
        <taxon>Streptosporangiales</taxon>
        <taxon>Thermomonosporaceae</taxon>
        <taxon>Actinomadura</taxon>
    </lineage>
</organism>
<evidence type="ECO:0000256" key="1">
    <source>
        <dbReference type="SAM" id="MobiDB-lite"/>
    </source>
</evidence>
<dbReference type="PANTHER" id="PTHR36222:SF1">
    <property type="entry name" value="SERINE PROTEASE INHIBITOR RV3364C"/>
    <property type="match status" value="1"/>
</dbReference>
<dbReference type="InterPro" id="IPR004942">
    <property type="entry name" value="Roadblock/LAMTOR2_dom"/>
</dbReference>
<feature type="domain" description="Roadblock/LAMTOR2" evidence="2">
    <location>
        <begin position="6"/>
        <end position="97"/>
    </location>
</feature>
<dbReference type="Pfam" id="PF03259">
    <property type="entry name" value="Robl_LC7"/>
    <property type="match status" value="1"/>
</dbReference>
<gene>
    <name evidence="3" type="ORF">EBO15_31810</name>
</gene>
<proteinExistence type="predicted"/>
<dbReference type="PANTHER" id="PTHR36222">
    <property type="entry name" value="SERINE PROTEASE INHIBITOR RV3364C"/>
    <property type="match status" value="1"/>
</dbReference>
<comment type="caution">
    <text evidence="3">The sequence shown here is derived from an EMBL/GenBank/DDBJ whole genome shotgun (WGS) entry which is preliminary data.</text>
</comment>
<feature type="region of interest" description="Disordered" evidence="1">
    <location>
        <begin position="133"/>
        <end position="162"/>
    </location>
</feature>
<name>A0A3M2LPG4_9ACTN</name>
<dbReference type="InterPro" id="IPR053141">
    <property type="entry name" value="Mycobact_SerProt_Inhib_Rv3364c"/>
</dbReference>
<dbReference type="Gene3D" id="3.30.450.30">
    <property type="entry name" value="Dynein light chain 2a, cytoplasmic"/>
    <property type="match status" value="1"/>
</dbReference>
<dbReference type="AlphaFoldDB" id="A0A3M2LPG4"/>
<dbReference type="Proteomes" id="UP000282674">
    <property type="component" value="Unassembled WGS sequence"/>
</dbReference>
<evidence type="ECO:0000313" key="4">
    <source>
        <dbReference type="Proteomes" id="UP000282674"/>
    </source>
</evidence>
<reference evidence="3 4" key="1">
    <citation type="submission" date="2018-10" db="EMBL/GenBank/DDBJ databases">
        <title>Isolation from soil.</title>
        <authorList>
            <person name="Hu J."/>
        </authorList>
    </citation>
    <scope>NUCLEOTIDE SEQUENCE [LARGE SCALE GENOMIC DNA]</scope>
    <source>
        <strain evidence="3 4">NEAU-Ht49</strain>
    </source>
</reference>
<feature type="compositionally biased region" description="Gly residues" evidence="1">
    <location>
        <begin position="141"/>
        <end position="162"/>
    </location>
</feature>
<accession>A0A3M2LPG4</accession>
<evidence type="ECO:0000259" key="2">
    <source>
        <dbReference type="SMART" id="SM00960"/>
    </source>
</evidence>
<dbReference type="SMART" id="SM00960">
    <property type="entry name" value="Robl_LC7"/>
    <property type="match status" value="1"/>
</dbReference>